<gene>
    <name evidence="1" type="ORF">GLOINDRAFT_3078</name>
</gene>
<proteinExistence type="predicted"/>
<organism evidence="1">
    <name type="scientific">Rhizophagus irregularis (strain DAOM 181602 / DAOM 197198 / MUCL 43194)</name>
    <name type="common">Arbuscular mycorrhizal fungus</name>
    <name type="synonym">Glomus intraradices</name>
    <dbReference type="NCBI Taxonomy" id="747089"/>
    <lineage>
        <taxon>Eukaryota</taxon>
        <taxon>Fungi</taxon>
        <taxon>Fungi incertae sedis</taxon>
        <taxon>Mucoromycota</taxon>
        <taxon>Glomeromycotina</taxon>
        <taxon>Glomeromycetes</taxon>
        <taxon>Glomerales</taxon>
        <taxon>Glomeraceae</taxon>
        <taxon>Rhizophagus</taxon>
    </lineage>
</organism>
<name>U9U8P2_RHIID</name>
<dbReference type="HOGENOM" id="CLU_1611648_0_0_1"/>
<protein>
    <submittedName>
        <fullName evidence="1">Uncharacterized protein</fullName>
    </submittedName>
</protein>
<reference evidence="1" key="1">
    <citation type="submission" date="2013-07" db="EMBL/GenBank/DDBJ databases">
        <title>The genome of an arbuscular mycorrhizal fungus provides insights into the evolution of the oldest plant symbiosis.</title>
        <authorList>
            <consortium name="DOE Joint Genome Institute"/>
            <person name="Tisserant E."/>
            <person name="Malbreil M."/>
            <person name="Kuo A."/>
            <person name="Kohler A."/>
            <person name="Symeonidi A."/>
            <person name="Balestrini R."/>
            <person name="Charron P."/>
            <person name="Duensing N."/>
            <person name="Frei-dit-Frey N."/>
            <person name="Gianinazzi-Pearson V."/>
            <person name="Gilbert B."/>
            <person name="Handa Y."/>
            <person name="Hijri M."/>
            <person name="Kaul R."/>
            <person name="Kawaguchi M."/>
            <person name="Krajinski F."/>
            <person name="Lammers P."/>
            <person name="Lapierre D."/>
            <person name="Masclaux F.G."/>
            <person name="Murat C."/>
            <person name="Morin E."/>
            <person name="Ndikumana S."/>
            <person name="Pagni M."/>
            <person name="Petitpierre D."/>
            <person name="Requena N."/>
            <person name="Rosikiewicz P."/>
            <person name="Riley R."/>
            <person name="Saito K."/>
            <person name="San Clemente H."/>
            <person name="Shapiro H."/>
            <person name="van Tuinen D."/>
            <person name="Becard G."/>
            <person name="Bonfante P."/>
            <person name="Paszkowski U."/>
            <person name="Shachar-Hill Y."/>
            <person name="Young J.P."/>
            <person name="Sanders I.R."/>
            <person name="Henrissat B."/>
            <person name="Rensing S.A."/>
            <person name="Grigoriev I.V."/>
            <person name="Corradi N."/>
            <person name="Roux C."/>
            <person name="Martin F."/>
        </authorList>
    </citation>
    <scope>NUCLEOTIDE SEQUENCE</scope>
    <source>
        <strain evidence="1">DAOM 197198</strain>
    </source>
</reference>
<evidence type="ECO:0000313" key="1">
    <source>
        <dbReference type="EMBL" id="ESA11971.1"/>
    </source>
</evidence>
<accession>U9U8P2</accession>
<dbReference type="EMBL" id="KI285410">
    <property type="protein sequence ID" value="ESA11971.1"/>
    <property type="molecule type" value="Genomic_DNA"/>
</dbReference>
<sequence length="165" mass="18971">MDNNMKSRKPCSLEWNKLFTDFYEVEATSEIPRNEIAEVLSQIQNVERSNNTTGSRASSTEKLLTHVDDDFDYLKTLRNGVKKLLSVIVDIIKDRAYADKSPESKKEMNLKIYLSLFWQANLPALQIKGQFMSQIKGLFMSQTKGQFISQTKDNSCLQREASFVM</sequence>
<dbReference type="AlphaFoldDB" id="U9U8P2"/>